<evidence type="ECO:0000313" key="13">
    <source>
        <dbReference type="EMBL" id="KPU72847.1"/>
    </source>
</evidence>
<dbReference type="InterPro" id="IPR000086">
    <property type="entry name" value="NUDIX_hydrolase_dom"/>
</dbReference>
<keyword evidence="5" id="KW-0378">Hydrolase</keyword>
<comment type="catalytic activity">
    <reaction evidence="7">
        <text>UDP-sugar + H2O = UMP + alpha-D-aldose 1-phosphate.</text>
        <dbReference type="EC" id="3.6.1.45"/>
    </reaction>
</comment>
<organism evidence="13 14">
    <name type="scientific">Drosophila ananassae</name>
    <name type="common">Fruit fly</name>
    <dbReference type="NCBI Taxonomy" id="7217"/>
    <lineage>
        <taxon>Eukaryota</taxon>
        <taxon>Metazoa</taxon>
        <taxon>Ecdysozoa</taxon>
        <taxon>Arthropoda</taxon>
        <taxon>Hexapoda</taxon>
        <taxon>Insecta</taxon>
        <taxon>Pterygota</taxon>
        <taxon>Neoptera</taxon>
        <taxon>Endopterygota</taxon>
        <taxon>Diptera</taxon>
        <taxon>Brachycera</taxon>
        <taxon>Muscomorpha</taxon>
        <taxon>Ephydroidea</taxon>
        <taxon>Drosophilidae</taxon>
        <taxon>Drosophila</taxon>
        <taxon>Sophophora</taxon>
    </lineage>
</organism>
<dbReference type="PANTHER" id="PTHR11839">
    <property type="entry name" value="UDP/ADP-SUGAR PYROPHOSPHATASE"/>
    <property type="match status" value="1"/>
</dbReference>
<dbReference type="GO" id="GO:0019693">
    <property type="term" value="P:ribose phosphate metabolic process"/>
    <property type="evidence" value="ECO:0007669"/>
    <property type="project" value="TreeGrafter"/>
</dbReference>
<sequence>MSSLKSNSNTFKTYANHIPNQMYRRRLFQIIQKWRKSIRGSPCAKLLLPRFKTSNHQKKFDPISCIERIWFEPMPRDSPWVKPVRLKYIENEKEKYTDLIKTKDGVMVVLFNITRKKLIVVRQFRGAVYQGIYTSGKDAAPKGEADLEKFPPEIGITLELCGGAVDKDMSLVEIAREEVLEECGYDVHPDSIQLVFYYRSGIGTSSGRMAMYYCEVCDEQKITNGGGVENEVIQVVELSLSEAAKLVQTGATTNGGPTFLLALVWFFLNKASAYT</sequence>
<evidence type="ECO:0000256" key="10">
    <source>
        <dbReference type="ARBA" id="ARBA00071467"/>
    </source>
</evidence>
<reference evidence="13 14" key="1">
    <citation type="journal article" date="2007" name="Nature">
        <title>Evolution of genes and genomes on the Drosophila phylogeny.</title>
        <authorList>
            <consortium name="Drosophila 12 Genomes Consortium"/>
            <person name="Clark A.G."/>
            <person name="Eisen M.B."/>
            <person name="Smith D.R."/>
            <person name="Bergman C.M."/>
            <person name="Oliver B."/>
            <person name="Markow T.A."/>
            <person name="Kaufman T.C."/>
            <person name="Kellis M."/>
            <person name="Gelbart W."/>
            <person name="Iyer V.N."/>
            <person name="Pollard D.A."/>
            <person name="Sackton T.B."/>
            <person name="Larracuente A.M."/>
            <person name="Singh N.D."/>
            <person name="Abad J.P."/>
            <person name="Abt D.N."/>
            <person name="Adryan B."/>
            <person name="Aguade M."/>
            <person name="Akashi H."/>
            <person name="Anderson W.W."/>
            <person name="Aquadro C.F."/>
            <person name="Ardell D.H."/>
            <person name="Arguello R."/>
            <person name="Artieri C.G."/>
            <person name="Barbash D.A."/>
            <person name="Barker D."/>
            <person name="Barsanti P."/>
            <person name="Batterham P."/>
            <person name="Batzoglou S."/>
            <person name="Begun D."/>
            <person name="Bhutkar A."/>
            <person name="Blanco E."/>
            <person name="Bosak S.A."/>
            <person name="Bradley R.K."/>
            <person name="Brand A.D."/>
            <person name="Brent M.R."/>
            <person name="Brooks A.N."/>
            <person name="Brown R.H."/>
            <person name="Butlin R.K."/>
            <person name="Caggese C."/>
            <person name="Calvi B.R."/>
            <person name="Bernardo de Carvalho A."/>
            <person name="Caspi A."/>
            <person name="Castrezana S."/>
            <person name="Celniker S.E."/>
            <person name="Chang J.L."/>
            <person name="Chapple C."/>
            <person name="Chatterji S."/>
            <person name="Chinwalla A."/>
            <person name="Civetta A."/>
            <person name="Clifton S.W."/>
            <person name="Comeron J.M."/>
            <person name="Costello J.C."/>
            <person name="Coyne J.A."/>
            <person name="Daub J."/>
            <person name="David R.G."/>
            <person name="Delcher A.L."/>
            <person name="Delehaunty K."/>
            <person name="Do C.B."/>
            <person name="Ebling H."/>
            <person name="Edwards K."/>
            <person name="Eickbush T."/>
            <person name="Evans J.D."/>
            <person name="Filipski A."/>
            <person name="Findeiss S."/>
            <person name="Freyhult E."/>
            <person name="Fulton L."/>
            <person name="Fulton R."/>
            <person name="Garcia A.C."/>
            <person name="Gardiner A."/>
            <person name="Garfield D.A."/>
            <person name="Garvin B.E."/>
            <person name="Gibson G."/>
            <person name="Gilbert D."/>
            <person name="Gnerre S."/>
            <person name="Godfrey J."/>
            <person name="Good R."/>
            <person name="Gotea V."/>
            <person name="Gravely B."/>
            <person name="Greenberg A.J."/>
            <person name="Griffiths-Jones S."/>
            <person name="Gross S."/>
            <person name="Guigo R."/>
            <person name="Gustafson E.A."/>
            <person name="Haerty W."/>
            <person name="Hahn M.W."/>
            <person name="Halligan D.L."/>
            <person name="Halpern A.L."/>
            <person name="Halter G.M."/>
            <person name="Han M.V."/>
            <person name="Heger A."/>
            <person name="Hillier L."/>
            <person name="Hinrichs A.S."/>
            <person name="Holmes I."/>
            <person name="Hoskins R.A."/>
            <person name="Hubisz M.J."/>
            <person name="Hultmark D."/>
            <person name="Huntley M.A."/>
            <person name="Jaffe D.B."/>
            <person name="Jagadeeshan S."/>
            <person name="Jeck W.R."/>
            <person name="Johnson J."/>
            <person name="Jones C.D."/>
            <person name="Jordan W.C."/>
            <person name="Karpen G.H."/>
            <person name="Kataoka E."/>
            <person name="Keightley P.D."/>
            <person name="Kheradpour P."/>
            <person name="Kirkness E.F."/>
            <person name="Koerich L.B."/>
            <person name="Kristiansen K."/>
            <person name="Kudrna D."/>
            <person name="Kulathinal R.J."/>
            <person name="Kumar S."/>
            <person name="Kwok R."/>
            <person name="Lander E."/>
            <person name="Langley C.H."/>
            <person name="Lapoint R."/>
            <person name="Lazzaro B.P."/>
            <person name="Lee S.J."/>
            <person name="Levesque L."/>
            <person name="Li R."/>
            <person name="Lin C.F."/>
            <person name="Lin M.F."/>
            <person name="Lindblad-Toh K."/>
            <person name="Llopart A."/>
            <person name="Long M."/>
            <person name="Low L."/>
            <person name="Lozovsky E."/>
            <person name="Lu J."/>
            <person name="Luo M."/>
            <person name="Machado C.A."/>
            <person name="Makalowski W."/>
            <person name="Marzo M."/>
            <person name="Matsuda M."/>
            <person name="Matzkin L."/>
            <person name="McAllister B."/>
            <person name="McBride C.S."/>
            <person name="McKernan B."/>
            <person name="McKernan K."/>
            <person name="Mendez-Lago M."/>
            <person name="Minx P."/>
            <person name="Mollenhauer M.U."/>
            <person name="Montooth K."/>
            <person name="Mount S.M."/>
            <person name="Mu X."/>
            <person name="Myers E."/>
            <person name="Negre B."/>
            <person name="Newfeld S."/>
            <person name="Nielsen R."/>
            <person name="Noor M.A."/>
            <person name="O'Grady P."/>
            <person name="Pachter L."/>
            <person name="Papaceit M."/>
            <person name="Parisi M.J."/>
            <person name="Parisi M."/>
            <person name="Parts L."/>
            <person name="Pedersen J.S."/>
            <person name="Pesole G."/>
            <person name="Phillippy A.M."/>
            <person name="Ponting C.P."/>
            <person name="Pop M."/>
            <person name="Porcelli D."/>
            <person name="Powell J.R."/>
            <person name="Prohaska S."/>
            <person name="Pruitt K."/>
            <person name="Puig M."/>
            <person name="Quesneville H."/>
            <person name="Ram K.R."/>
            <person name="Rand D."/>
            <person name="Rasmussen M.D."/>
            <person name="Reed L.K."/>
            <person name="Reenan R."/>
            <person name="Reily A."/>
            <person name="Remington K.A."/>
            <person name="Rieger T.T."/>
            <person name="Ritchie M.G."/>
            <person name="Robin C."/>
            <person name="Rogers Y.H."/>
            <person name="Rohde C."/>
            <person name="Rozas J."/>
            <person name="Rubenfield M.J."/>
            <person name="Ruiz A."/>
            <person name="Russo S."/>
            <person name="Salzberg S.L."/>
            <person name="Sanchez-Gracia A."/>
            <person name="Saranga D.J."/>
            <person name="Sato H."/>
            <person name="Schaeffer S.W."/>
            <person name="Schatz M.C."/>
            <person name="Schlenke T."/>
            <person name="Schwartz R."/>
            <person name="Segarra C."/>
            <person name="Singh R.S."/>
            <person name="Sirot L."/>
            <person name="Sirota M."/>
            <person name="Sisneros N.B."/>
            <person name="Smith C.D."/>
            <person name="Smith T.F."/>
            <person name="Spieth J."/>
            <person name="Stage D.E."/>
            <person name="Stark A."/>
            <person name="Stephan W."/>
            <person name="Strausberg R.L."/>
            <person name="Strempel S."/>
            <person name="Sturgill D."/>
            <person name="Sutton G."/>
            <person name="Sutton G.G."/>
            <person name="Tao W."/>
            <person name="Teichmann S."/>
            <person name="Tobari Y.N."/>
            <person name="Tomimura Y."/>
            <person name="Tsolas J.M."/>
            <person name="Valente V.L."/>
            <person name="Venter E."/>
            <person name="Venter J.C."/>
            <person name="Vicario S."/>
            <person name="Vieira F.G."/>
            <person name="Vilella A.J."/>
            <person name="Villasante A."/>
            <person name="Walenz B."/>
            <person name="Wang J."/>
            <person name="Wasserman M."/>
            <person name="Watts T."/>
            <person name="Wilson D."/>
            <person name="Wilson R.K."/>
            <person name="Wing R.A."/>
            <person name="Wolfner M.F."/>
            <person name="Wong A."/>
            <person name="Wong G.K."/>
            <person name="Wu C.I."/>
            <person name="Wu G."/>
            <person name="Yamamoto D."/>
            <person name="Yang H.P."/>
            <person name="Yang S.P."/>
            <person name="Yorke J.A."/>
            <person name="Yoshida K."/>
            <person name="Zdobnov E."/>
            <person name="Zhang P."/>
            <person name="Zhang Y."/>
            <person name="Zimin A.V."/>
            <person name="Baldwin J."/>
            <person name="Abdouelleil A."/>
            <person name="Abdulkadir J."/>
            <person name="Abebe A."/>
            <person name="Abera B."/>
            <person name="Abreu J."/>
            <person name="Acer S.C."/>
            <person name="Aftuck L."/>
            <person name="Alexander A."/>
            <person name="An P."/>
            <person name="Anderson E."/>
            <person name="Anderson S."/>
            <person name="Arachi H."/>
            <person name="Azer M."/>
            <person name="Bachantsang P."/>
            <person name="Barry A."/>
            <person name="Bayul T."/>
            <person name="Berlin A."/>
            <person name="Bessette D."/>
            <person name="Bloom T."/>
            <person name="Blye J."/>
            <person name="Boguslavskiy L."/>
            <person name="Bonnet C."/>
            <person name="Boukhgalter B."/>
            <person name="Bourzgui I."/>
            <person name="Brown A."/>
            <person name="Cahill P."/>
            <person name="Channer S."/>
            <person name="Cheshatsang Y."/>
            <person name="Chuda L."/>
            <person name="Citroen M."/>
            <person name="Collymore A."/>
            <person name="Cooke P."/>
            <person name="Costello M."/>
            <person name="D'Aco K."/>
            <person name="Daza R."/>
            <person name="De Haan G."/>
            <person name="DeGray S."/>
            <person name="DeMaso C."/>
            <person name="Dhargay N."/>
            <person name="Dooley K."/>
            <person name="Dooley E."/>
            <person name="Doricent M."/>
            <person name="Dorje P."/>
            <person name="Dorjee K."/>
            <person name="Dupes A."/>
            <person name="Elong R."/>
            <person name="Falk J."/>
            <person name="Farina A."/>
            <person name="Faro S."/>
            <person name="Ferguson D."/>
            <person name="Fisher S."/>
            <person name="Foley C.D."/>
            <person name="Franke A."/>
            <person name="Friedrich D."/>
            <person name="Gadbois L."/>
            <person name="Gearin G."/>
            <person name="Gearin C.R."/>
            <person name="Giannoukos G."/>
            <person name="Goode T."/>
            <person name="Graham J."/>
            <person name="Grandbois E."/>
            <person name="Grewal S."/>
            <person name="Gyaltsen K."/>
            <person name="Hafez N."/>
            <person name="Hagos B."/>
            <person name="Hall J."/>
            <person name="Henson C."/>
            <person name="Hollinger A."/>
            <person name="Honan T."/>
            <person name="Huard M.D."/>
            <person name="Hughes L."/>
            <person name="Hurhula B."/>
            <person name="Husby M.E."/>
            <person name="Kamat A."/>
            <person name="Kanga B."/>
            <person name="Kashin S."/>
            <person name="Khazanovich D."/>
            <person name="Kisner P."/>
            <person name="Lance K."/>
            <person name="Lara M."/>
            <person name="Lee W."/>
            <person name="Lennon N."/>
            <person name="Letendre F."/>
            <person name="LeVine R."/>
            <person name="Lipovsky A."/>
            <person name="Liu X."/>
            <person name="Liu J."/>
            <person name="Liu S."/>
            <person name="Lokyitsang T."/>
            <person name="Lokyitsang Y."/>
            <person name="Lubonja R."/>
            <person name="Lui A."/>
            <person name="MacDonald P."/>
            <person name="Magnisalis V."/>
            <person name="Maru K."/>
            <person name="Matthews C."/>
            <person name="McCusker W."/>
            <person name="McDonough S."/>
            <person name="Mehta T."/>
            <person name="Meldrim J."/>
            <person name="Meneus L."/>
            <person name="Mihai O."/>
            <person name="Mihalev A."/>
            <person name="Mihova T."/>
            <person name="Mittelman R."/>
            <person name="Mlenga V."/>
            <person name="Montmayeur A."/>
            <person name="Mulrain L."/>
            <person name="Navidi A."/>
            <person name="Naylor J."/>
            <person name="Negash T."/>
            <person name="Nguyen T."/>
            <person name="Nguyen N."/>
            <person name="Nicol R."/>
            <person name="Norbu C."/>
            <person name="Norbu N."/>
            <person name="Novod N."/>
            <person name="O'Neill B."/>
            <person name="Osman S."/>
            <person name="Markiewicz E."/>
            <person name="Oyono O.L."/>
            <person name="Patti C."/>
            <person name="Phunkhang P."/>
            <person name="Pierre F."/>
            <person name="Priest M."/>
            <person name="Raghuraman S."/>
            <person name="Rege F."/>
            <person name="Reyes R."/>
            <person name="Rise C."/>
            <person name="Rogov P."/>
            <person name="Ross K."/>
            <person name="Ryan E."/>
            <person name="Settipalli S."/>
            <person name="Shea T."/>
            <person name="Sherpa N."/>
            <person name="Shi L."/>
            <person name="Shih D."/>
            <person name="Sparrow T."/>
            <person name="Spaulding J."/>
            <person name="Stalker J."/>
            <person name="Stange-Thomann N."/>
            <person name="Stavropoulos S."/>
            <person name="Stone C."/>
            <person name="Strader C."/>
            <person name="Tesfaye S."/>
            <person name="Thomson T."/>
            <person name="Thoulutsang Y."/>
            <person name="Thoulutsang D."/>
            <person name="Topham K."/>
            <person name="Topping I."/>
            <person name="Tsamla T."/>
            <person name="Vassiliev H."/>
            <person name="Vo A."/>
            <person name="Wangchuk T."/>
            <person name="Wangdi T."/>
            <person name="Weiand M."/>
            <person name="Wilkinson J."/>
            <person name="Wilson A."/>
            <person name="Yadav S."/>
            <person name="Young G."/>
            <person name="Yu Q."/>
            <person name="Zembek L."/>
            <person name="Zhong D."/>
            <person name="Zimmer A."/>
            <person name="Zwirko Z."/>
            <person name="Jaffe D.B."/>
            <person name="Alvarez P."/>
            <person name="Brockman W."/>
            <person name="Butler J."/>
            <person name="Chin C."/>
            <person name="Gnerre S."/>
            <person name="Grabherr M."/>
            <person name="Kleber M."/>
            <person name="Mauceli E."/>
            <person name="MacCallum I."/>
        </authorList>
    </citation>
    <scope>NUCLEOTIDE SEQUENCE [LARGE SCALE GENOMIC DNA]</scope>
    <source>
        <strain evidence="14">Tucson 14024-0371.13</strain>
    </source>
</reference>
<keyword evidence="4" id="KW-0963">Cytoplasm</keyword>
<dbReference type="CDD" id="cd18887">
    <property type="entry name" value="NUDIX_UGPPase_Nudt14"/>
    <property type="match status" value="1"/>
</dbReference>
<dbReference type="SMR" id="A0A0P8Y2L6"/>
<dbReference type="OrthoDB" id="10249920at2759"/>
<dbReference type="GO" id="GO:0008768">
    <property type="term" value="F:UDP-sugar diphosphatase activity"/>
    <property type="evidence" value="ECO:0007669"/>
    <property type="project" value="UniProtKB-EC"/>
</dbReference>
<dbReference type="PROSITE" id="PS51462">
    <property type="entry name" value="NUDIX"/>
    <property type="match status" value="1"/>
</dbReference>
<dbReference type="NCBIfam" id="TIGR00052">
    <property type="entry name" value="nudix-type nucleoside diphosphatase, YffH/AdpP family"/>
    <property type="match status" value="1"/>
</dbReference>
<accession>A0A0P8Y2L6</accession>
<evidence type="ECO:0000256" key="9">
    <source>
        <dbReference type="ARBA" id="ARBA00066480"/>
    </source>
</evidence>
<dbReference type="Gene3D" id="3.90.79.10">
    <property type="entry name" value="Nucleoside Triphosphate Pyrophosphohydrolase"/>
    <property type="match status" value="1"/>
</dbReference>
<dbReference type="PANTHER" id="PTHR11839:SF15">
    <property type="entry name" value="URIDINE DIPHOSPHATE GLUCOSE PYROPHOSPHATASE NUDT14"/>
    <property type="match status" value="1"/>
</dbReference>
<comment type="subunit">
    <text evidence="3">Homodimer.</text>
</comment>
<evidence type="ECO:0000256" key="1">
    <source>
        <dbReference type="ARBA" id="ARBA00001946"/>
    </source>
</evidence>
<dbReference type="GO" id="GO:0046872">
    <property type="term" value="F:metal ion binding"/>
    <property type="evidence" value="ECO:0007669"/>
    <property type="project" value="InterPro"/>
</dbReference>
<evidence type="ECO:0000256" key="7">
    <source>
        <dbReference type="ARBA" id="ARBA00051086"/>
    </source>
</evidence>
<dbReference type="FunFam" id="3.90.79.10:FF:000035">
    <property type="entry name" value="Uridine diphosphate glucose pyrophosphatase"/>
    <property type="match status" value="1"/>
</dbReference>
<keyword evidence="14" id="KW-1185">Reference proteome</keyword>
<dbReference type="EMBL" id="CH902623">
    <property type="protein sequence ID" value="KPU72847.1"/>
    <property type="molecule type" value="Genomic_DNA"/>
</dbReference>
<dbReference type="GeneID" id="26515185"/>
<dbReference type="GO" id="GO:0006753">
    <property type="term" value="P:nucleoside phosphate metabolic process"/>
    <property type="evidence" value="ECO:0007669"/>
    <property type="project" value="TreeGrafter"/>
</dbReference>
<protein>
    <recommendedName>
        <fullName evidence="10">Uridine diphosphate glucose pyrophosphatase NUDT14</fullName>
        <ecNumber evidence="9">3.6.1.45</ecNumber>
    </recommendedName>
    <alternativeName>
        <fullName evidence="11">Nucleoside diphosphate-linked moiety X motif 14</fullName>
    </alternativeName>
</protein>
<evidence type="ECO:0000313" key="14">
    <source>
        <dbReference type="Proteomes" id="UP000007801"/>
    </source>
</evidence>
<evidence type="ECO:0000256" key="2">
    <source>
        <dbReference type="ARBA" id="ARBA00004496"/>
    </source>
</evidence>
<comment type="cofactor">
    <cofactor evidence="1">
        <name>Mg(2+)</name>
        <dbReference type="ChEBI" id="CHEBI:18420"/>
    </cofactor>
</comment>
<evidence type="ECO:0000256" key="6">
    <source>
        <dbReference type="ARBA" id="ARBA00022842"/>
    </source>
</evidence>
<dbReference type="AlphaFoldDB" id="A0A0P8Y2L6"/>
<dbReference type="KEGG" id="dan:26515185"/>
<dbReference type="SUPFAM" id="SSF55811">
    <property type="entry name" value="Nudix"/>
    <property type="match status" value="1"/>
</dbReference>
<evidence type="ECO:0000256" key="11">
    <source>
        <dbReference type="ARBA" id="ARBA00080475"/>
    </source>
</evidence>
<dbReference type="InterPro" id="IPR015797">
    <property type="entry name" value="NUDIX_hydrolase-like_dom_sf"/>
</dbReference>
<dbReference type="InParanoid" id="A0A0P8Y2L6"/>
<evidence type="ECO:0000256" key="3">
    <source>
        <dbReference type="ARBA" id="ARBA00011738"/>
    </source>
</evidence>
<keyword evidence="6" id="KW-0460">Magnesium</keyword>
<evidence type="ECO:0000256" key="4">
    <source>
        <dbReference type="ARBA" id="ARBA00022490"/>
    </source>
</evidence>
<name>A0A0P8Y2L6_DROAN</name>
<comment type="function">
    <text evidence="8">Hydrolyzes UDP-glucose to glucose 1-phosphate and UMP and ADP-ribose to ribose 5-phosphate and AMP. The physiological substrate is probably UDP-glucose. Poor activity on other substrates such as ADP-glucose, CDP-glucose, GDP-glucose and GDP-mannose.</text>
</comment>
<dbReference type="FunCoup" id="A0A0P8Y2L6">
    <property type="interactions" value="12"/>
</dbReference>
<dbReference type="EC" id="3.6.1.45" evidence="9"/>
<feature type="domain" description="Nudix hydrolase" evidence="12">
    <location>
        <begin position="101"/>
        <end position="260"/>
    </location>
</feature>
<comment type="subcellular location">
    <subcellularLocation>
        <location evidence="2">Cytoplasm</location>
    </subcellularLocation>
</comment>
<proteinExistence type="predicted"/>
<dbReference type="GO" id="GO:0005737">
    <property type="term" value="C:cytoplasm"/>
    <property type="evidence" value="ECO:0007669"/>
    <property type="project" value="UniProtKB-SubCell"/>
</dbReference>
<dbReference type="Proteomes" id="UP000007801">
    <property type="component" value="Unassembled WGS sequence"/>
</dbReference>
<evidence type="ECO:0000256" key="5">
    <source>
        <dbReference type="ARBA" id="ARBA00022801"/>
    </source>
</evidence>
<gene>
    <name evidence="13" type="primary">Dana\GF27776</name>
    <name evidence="13" type="ORF">GF27776</name>
</gene>
<dbReference type="InterPro" id="IPR004385">
    <property type="entry name" value="NDP_pyrophosphatase"/>
</dbReference>
<evidence type="ECO:0000259" key="12">
    <source>
        <dbReference type="PROSITE" id="PS51462"/>
    </source>
</evidence>
<evidence type="ECO:0000256" key="8">
    <source>
        <dbReference type="ARBA" id="ARBA00054674"/>
    </source>
</evidence>